<proteinExistence type="predicted"/>
<evidence type="ECO:0000313" key="4">
    <source>
        <dbReference type="Proteomes" id="UP000178529"/>
    </source>
</evidence>
<protein>
    <recommendedName>
        <fullName evidence="5">Fibronectin type-III domain-containing protein</fullName>
    </recommendedName>
</protein>
<dbReference type="InterPro" id="IPR013783">
    <property type="entry name" value="Ig-like_fold"/>
</dbReference>
<keyword evidence="2" id="KW-0732">Signal</keyword>
<sequence length="792" mass="86802">MAKVLLVLIVGGSFAFSFALAVEMPEGCEDPGPRPEEKTVGSWQVESVSYQCGNNQCGGTVKQKTVEAEEKTRTFYTPEEDEIHCPIWKANVVTRSTSATRTSIDDVPLGKYQACPESANSAWFSRNPGQCSGSCYPAPVVKPLNDEFLSPKNVFDSRGKPKLPLNMGWEDNVALQFSRPESKNPDGSACEVEKYKYTIGSITSETTEMQVVPGGNQCALEQDTAYEFLVRACAGNTCGISSKKLPVATSDATQLLSPYDPDWEGGGPAAAPLPVTLQWCPRSEANSYRITLNKVNPDTQEDEEARVFGVSKITAQYIDSLEQGGFNLFTPFVLYRWNVRPCSDFGAKDCEAPDQQSQTWKVLPGGELAVPRLSAPADNAAVNMKDSLVWNFVPFASRYVIELSGDVKGGKHVFVPTNFRLPLNDIWDKLVLDSPYSWKVASCGGSPQEISLSGCGGFSESRTFDTTGAAPKEFSVSPLQNNRTAVPVTFNWDNVPGAASYRFRLGGEQSFNVFLVKDSQLELGYPALVPNASKPDEPFQWSVRTCADEQGLVCGNWSSPQSFRIAPLKAPDIIHPEASQTEFLSTTQFAWTKDFGSNFFTYELNFLSPSSEEKSPSCQAPHPVAQGLPQKNSASIRLRCLGQYEFNISACVDKACEAAGPQKTQRFSVEKFVGKAGGLIPCDANNDNPATIGLDEREPCELKHLFLLLRNLVDFALWKLSLVILIAMTAFTGFTMYTSFGGMEVASRARSTWKAVGAGFLILFFSWLLLNLLLGIVGFQVNIFGHWYELPS</sequence>
<keyword evidence="1" id="KW-0812">Transmembrane</keyword>
<keyword evidence="1" id="KW-0472">Membrane</keyword>
<feature type="signal peptide" evidence="2">
    <location>
        <begin position="1"/>
        <end position="21"/>
    </location>
</feature>
<dbReference type="EMBL" id="MHTY01000010">
    <property type="protein sequence ID" value="OHA68979.1"/>
    <property type="molecule type" value="Genomic_DNA"/>
</dbReference>
<keyword evidence="1" id="KW-1133">Transmembrane helix</keyword>
<organism evidence="3 4">
    <name type="scientific">Candidatus Wildermuthbacteria bacterium RIFCSPHIGHO2_02_FULL_48_16</name>
    <dbReference type="NCBI Taxonomy" id="1802453"/>
    <lineage>
        <taxon>Bacteria</taxon>
        <taxon>Candidatus Wildermuthiibacteriota</taxon>
    </lineage>
</organism>
<dbReference type="Proteomes" id="UP000178529">
    <property type="component" value="Unassembled WGS sequence"/>
</dbReference>
<gene>
    <name evidence="3" type="ORF">A3J68_00535</name>
</gene>
<evidence type="ECO:0000256" key="2">
    <source>
        <dbReference type="SAM" id="SignalP"/>
    </source>
</evidence>
<accession>A0A1G2R9E8</accession>
<reference evidence="3 4" key="1">
    <citation type="journal article" date="2016" name="Nat. Commun.">
        <title>Thousands of microbial genomes shed light on interconnected biogeochemical processes in an aquifer system.</title>
        <authorList>
            <person name="Anantharaman K."/>
            <person name="Brown C.T."/>
            <person name="Hug L.A."/>
            <person name="Sharon I."/>
            <person name="Castelle C.J."/>
            <person name="Probst A.J."/>
            <person name="Thomas B.C."/>
            <person name="Singh A."/>
            <person name="Wilkins M.J."/>
            <person name="Karaoz U."/>
            <person name="Brodie E.L."/>
            <person name="Williams K.H."/>
            <person name="Hubbard S.S."/>
            <person name="Banfield J.F."/>
        </authorList>
    </citation>
    <scope>NUCLEOTIDE SEQUENCE [LARGE SCALE GENOMIC DNA]</scope>
</reference>
<evidence type="ECO:0000256" key="1">
    <source>
        <dbReference type="SAM" id="Phobius"/>
    </source>
</evidence>
<dbReference type="AlphaFoldDB" id="A0A1G2R9E8"/>
<dbReference type="Gene3D" id="2.60.40.10">
    <property type="entry name" value="Immunoglobulins"/>
    <property type="match status" value="1"/>
</dbReference>
<feature type="transmembrane region" description="Helical" evidence="1">
    <location>
        <begin position="715"/>
        <end position="737"/>
    </location>
</feature>
<name>A0A1G2R9E8_9BACT</name>
<evidence type="ECO:0008006" key="5">
    <source>
        <dbReference type="Google" id="ProtNLM"/>
    </source>
</evidence>
<evidence type="ECO:0000313" key="3">
    <source>
        <dbReference type="EMBL" id="OHA68979.1"/>
    </source>
</evidence>
<comment type="caution">
    <text evidence="3">The sequence shown here is derived from an EMBL/GenBank/DDBJ whole genome shotgun (WGS) entry which is preliminary data.</text>
</comment>
<feature type="transmembrane region" description="Helical" evidence="1">
    <location>
        <begin position="758"/>
        <end position="783"/>
    </location>
</feature>
<feature type="chain" id="PRO_5009584237" description="Fibronectin type-III domain-containing protein" evidence="2">
    <location>
        <begin position="22"/>
        <end position="792"/>
    </location>
</feature>